<organism evidence="2 3">
    <name type="scientific">Idiomarina piscisalsi</name>
    <dbReference type="NCBI Taxonomy" id="1096243"/>
    <lineage>
        <taxon>Bacteria</taxon>
        <taxon>Pseudomonadati</taxon>
        <taxon>Pseudomonadota</taxon>
        <taxon>Gammaproteobacteria</taxon>
        <taxon>Alteromonadales</taxon>
        <taxon>Idiomarinaceae</taxon>
        <taxon>Idiomarina</taxon>
    </lineage>
</organism>
<feature type="transmembrane region" description="Helical" evidence="1">
    <location>
        <begin position="46"/>
        <end position="63"/>
    </location>
</feature>
<name>A0A432YVN8_9GAMM</name>
<dbReference type="PANTHER" id="PTHR34289">
    <property type="entry name" value="PROTEIN, PUTATIVE (DUF819)-RELATED"/>
    <property type="match status" value="1"/>
</dbReference>
<feature type="transmembrane region" description="Helical" evidence="1">
    <location>
        <begin position="364"/>
        <end position="385"/>
    </location>
</feature>
<feature type="transmembrane region" description="Helical" evidence="1">
    <location>
        <begin position="240"/>
        <end position="260"/>
    </location>
</feature>
<evidence type="ECO:0000256" key="1">
    <source>
        <dbReference type="SAM" id="Phobius"/>
    </source>
</evidence>
<keyword evidence="1" id="KW-0472">Membrane</keyword>
<evidence type="ECO:0000313" key="3">
    <source>
        <dbReference type="Proteomes" id="UP000288361"/>
    </source>
</evidence>
<feature type="transmembrane region" description="Helical" evidence="1">
    <location>
        <begin position="305"/>
        <end position="326"/>
    </location>
</feature>
<reference evidence="2 3" key="1">
    <citation type="journal article" date="2011" name="Front. Microbiol.">
        <title>Genomic signatures of strain selection and enhancement in Bacillus atrophaeus var. globigii, a historical biowarfare simulant.</title>
        <authorList>
            <person name="Gibbons H.S."/>
            <person name="Broomall S.M."/>
            <person name="McNew L.A."/>
            <person name="Daligault H."/>
            <person name="Chapman C."/>
            <person name="Bruce D."/>
            <person name="Karavis M."/>
            <person name="Krepps M."/>
            <person name="McGregor P.A."/>
            <person name="Hong C."/>
            <person name="Park K.H."/>
            <person name="Akmal A."/>
            <person name="Feldman A."/>
            <person name="Lin J.S."/>
            <person name="Chang W.E."/>
            <person name="Higgs B.W."/>
            <person name="Demirev P."/>
            <person name="Lindquist J."/>
            <person name="Liem A."/>
            <person name="Fochler E."/>
            <person name="Read T.D."/>
            <person name="Tapia R."/>
            <person name="Johnson S."/>
            <person name="Bishop-Lilly K.A."/>
            <person name="Detter C."/>
            <person name="Han C."/>
            <person name="Sozhamannan S."/>
            <person name="Rosenzweig C.N."/>
            <person name="Skowronski E.W."/>
        </authorList>
    </citation>
    <scope>NUCLEOTIDE SEQUENCE [LARGE SCALE GENOMIC DNA]</scope>
    <source>
        <strain evidence="2 3">TPS4-2</strain>
    </source>
</reference>
<feature type="transmembrane region" description="Helical" evidence="1">
    <location>
        <begin position="280"/>
        <end position="298"/>
    </location>
</feature>
<dbReference type="PRINTS" id="PR00173">
    <property type="entry name" value="EDTRNSPORT"/>
</dbReference>
<feature type="transmembrane region" description="Helical" evidence="1">
    <location>
        <begin position="109"/>
        <end position="134"/>
    </location>
</feature>
<dbReference type="AlphaFoldDB" id="A0A432YVN8"/>
<dbReference type="InterPro" id="IPR008537">
    <property type="entry name" value="DUF819"/>
</dbReference>
<dbReference type="Proteomes" id="UP000288361">
    <property type="component" value="Unassembled WGS sequence"/>
</dbReference>
<feature type="transmembrane region" description="Helical" evidence="1">
    <location>
        <begin position="338"/>
        <end position="357"/>
    </location>
</feature>
<dbReference type="Pfam" id="PF05684">
    <property type="entry name" value="DUF819"/>
    <property type="match status" value="1"/>
</dbReference>
<sequence length="423" mass="44650">MLAPESAVTETSALITNDGVIVGLLMAILGFVFYTNNSDHPAFKKFYRFVPALLLCYFLPSLLNTFGIVDGNATAVTDITMDYLLPACMVLLTLSLDLKAILGLGSKALILFLTGTFGIVIGGPIALLLVSLIFPEMLGGAGPDAVWRGMTTIAGSWIGGGANQAAMKEVYEVGGDIFSAMVTVDIIVANLWMAVLLYMAANSKRIDERTGADTSAIDAIRHKVEKFEAEHVRNPSLRDLMLILAIGFGVAGIAHLLADWIAPAIGANYPALSKFSLDSLFFWVIVLATAGGIALSFTRARSLEAAGASKIGSVFVYVLVASIGLHMDVTKIVEAPKYFLIGAIWMIIHASLMLFVAKLLRAPVFYMAVGSQANVGGAASAPVVASAFHPSLAPVGVLLAVMGYALGTYMAYFSGQVLRVVGS</sequence>
<feature type="transmembrane region" description="Helical" evidence="1">
    <location>
        <begin position="391"/>
        <end position="413"/>
    </location>
</feature>
<evidence type="ECO:0000313" key="2">
    <source>
        <dbReference type="EMBL" id="RUO67372.1"/>
    </source>
</evidence>
<comment type="caution">
    <text evidence="2">The sequence shown here is derived from an EMBL/GenBank/DDBJ whole genome shotgun (WGS) entry which is preliminary data.</text>
</comment>
<feature type="transmembrane region" description="Helical" evidence="1">
    <location>
        <begin position="83"/>
        <end position="102"/>
    </location>
</feature>
<evidence type="ECO:0008006" key="4">
    <source>
        <dbReference type="Google" id="ProtNLM"/>
    </source>
</evidence>
<gene>
    <name evidence="2" type="ORF">CWI73_00450</name>
</gene>
<keyword evidence="1" id="KW-1133">Transmembrane helix</keyword>
<protein>
    <recommendedName>
        <fullName evidence="4">DUF819 domain-containing protein</fullName>
    </recommendedName>
</protein>
<accession>A0A432YVN8</accession>
<feature type="transmembrane region" description="Helical" evidence="1">
    <location>
        <begin position="177"/>
        <end position="199"/>
    </location>
</feature>
<proteinExistence type="predicted"/>
<dbReference type="RefSeq" id="WP_126751047.1">
    <property type="nucleotide sequence ID" value="NZ_JBHUMT010000016.1"/>
</dbReference>
<dbReference type="EMBL" id="PIQA01000001">
    <property type="protein sequence ID" value="RUO67372.1"/>
    <property type="molecule type" value="Genomic_DNA"/>
</dbReference>
<keyword evidence="1" id="KW-0812">Transmembrane</keyword>
<dbReference type="PANTHER" id="PTHR34289:SF8">
    <property type="entry name" value="DUF819 DOMAIN-CONTAINING PROTEIN"/>
    <property type="match status" value="1"/>
</dbReference>
<feature type="transmembrane region" description="Helical" evidence="1">
    <location>
        <begin position="12"/>
        <end position="34"/>
    </location>
</feature>